<dbReference type="Proteomes" id="UP000013893">
    <property type="component" value="Chromosome"/>
</dbReference>
<dbReference type="EMBL" id="CP005957">
    <property type="protein sequence ID" value="AGL62261.1"/>
    <property type="molecule type" value="Genomic_DNA"/>
</dbReference>
<keyword evidence="2" id="KW-1185">Reference proteome</keyword>
<evidence type="ECO:0000313" key="1">
    <source>
        <dbReference type="EMBL" id="AGL62261.1"/>
    </source>
</evidence>
<proteinExistence type="predicted"/>
<protein>
    <submittedName>
        <fullName evidence="1">Uncharacterized protein</fullName>
    </submittedName>
</protein>
<name>R4PYH4_9BACT</name>
<evidence type="ECO:0000313" key="2">
    <source>
        <dbReference type="Proteomes" id="UP000013893"/>
    </source>
</evidence>
<dbReference type="AlphaFoldDB" id="R4PYH4"/>
<dbReference type="RefSeq" id="WP_015641711.1">
    <property type="nucleotide sequence ID" value="NC_021219.1"/>
</dbReference>
<sequence>MNKEIPTTDTNKTSAFTEADLAAARQLAELAAGNPDEIDALREMLASDLGGPEGKVGAEVVKVAGFGKRRNGEATTITEDIAADHWRTPRG</sequence>
<reference evidence="1 2" key="1">
    <citation type="journal article" date="2013" name="Nat. Biotechnol.">
        <title>Genome sequences of rare, uncultured bacteria obtained by differential coverage binning of multiple metagenomes.</title>
        <authorList>
            <person name="Albertsen M."/>
            <person name="Hugenholtz P."/>
            <person name="Skarshewski A."/>
            <person name="Nielsen K.L."/>
            <person name="Tyson G.W."/>
            <person name="Nielsen P.H."/>
        </authorList>
    </citation>
    <scope>NUCLEOTIDE SEQUENCE [LARGE SCALE GENOMIC DNA]</scope>
    <source>
        <strain evidence="1">TM71</strain>
    </source>
</reference>
<accession>R4PYH4</accession>
<dbReference type="HOGENOM" id="CLU_2421528_0_0_0"/>
<gene>
    <name evidence="1" type="ORF">L336_0558</name>
</gene>
<organism evidence="1 2">
    <name type="scientific">Candidatus Saccharimonas aalborgensis</name>
    <dbReference type="NCBI Taxonomy" id="1332188"/>
    <lineage>
        <taxon>Bacteria</taxon>
        <taxon>Candidatus Saccharimonadota</taxon>
        <taxon>Candidatus Saccharimonadia</taxon>
        <taxon>Candidatus Saccharimonadales</taxon>
        <taxon>Candidatus Saccharimonadaceae</taxon>
        <taxon>Candidatus Saccharimonas</taxon>
    </lineage>
</organism>
<dbReference type="KEGG" id="saal:L336_0558"/>
<dbReference type="STRING" id="1332188.L336_0558"/>